<reference evidence="2 3" key="1">
    <citation type="submission" date="2016-05" db="EMBL/GenBank/DDBJ databases">
        <title>Comparative analysis of secretome profiles of manganese(II)-oxidizing ascomycete fungi.</title>
        <authorList>
            <consortium name="DOE Joint Genome Institute"/>
            <person name="Zeiner C.A."/>
            <person name="Purvine S.O."/>
            <person name="Zink E.M."/>
            <person name="Wu S."/>
            <person name="Pasa-Tolic L."/>
            <person name="Chaput D.L."/>
            <person name="Haridas S."/>
            <person name="Grigoriev I.V."/>
            <person name="Santelli C.M."/>
            <person name="Hansel C.M."/>
        </authorList>
    </citation>
    <scope>NUCLEOTIDE SEQUENCE [LARGE SCALE GENOMIC DNA]</scope>
    <source>
        <strain evidence="2 3">SRC1lrK2f</strain>
    </source>
</reference>
<evidence type="ECO:0000313" key="3">
    <source>
        <dbReference type="Proteomes" id="UP000077248"/>
    </source>
</evidence>
<dbReference type="GeneID" id="29118943"/>
<keyword evidence="1" id="KW-0812">Transmembrane</keyword>
<dbReference type="EMBL" id="KV441478">
    <property type="protein sequence ID" value="OAG20840.1"/>
    <property type="molecule type" value="Genomic_DNA"/>
</dbReference>
<keyword evidence="3" id="KW-1185">Reference proteome</keyword>
<keyword evidence="1" id="KW-1133">Transmembrane helix</keyword>
<organism evidence="2 3">
    <name type="scientific">Alternaria alternata</name>
    <name type="common">Alternaria rot fungus</name>
    <name type="synonym">Torula alternata</name>
    <dbReference type="NCBI Taxonomy" id="5599"/>
    <lineage>
        <taxon>Eukaryota</taxon>
        <taxon>Fungi</taxon>
        <taxon>Dikarya</taxon>
        <taxon>Ascomycota</taxon>
        <taxon>Pezizomycotina</taxon>
        <taxon>Dothideomycetes</taxon>
        <taxon>Pleosporomycetidae</taxon>
        <taxon>Pleosporales</taxon>
        <taxon>Pleosporineae</taxon>
        <taxon>Pleosporaceae</taxon>
        <taxon>Alternaria</taxon>
        <taxon>Alternaria sect. Alternaria</taxon>
        <taxon>Alternaria alternata complex</taxon>
    </lineage>
</organism>
<gene>
    <name evidence="2" type="ORF">CC77DRAFT_83600</name>
</gene>
<dbReference type="VEuPathDB" id="FungiDB:CC77DRAFT_83600"/>
<dbReference type="KEGG" id="aalt:CC77DRAFT_83600"/>
<dbReference type="RefSeq" id="XP_018386261.1">
    <property type="nucleotide sequence ID" value="XM_018533349.1"/>
</dbReference>
<dbReference type="Proteomes" id="UP000077248">
    <property type="component" value="Unassembled WGS sequence"/>
</dbReference>
<name>A0A177DNR2_ALTAL</name>
<keyword evidence="1" id="KW-0472">Membrane</keyword>
<evidence type="ECO:0000313" key="2">
    <source>
        <dbReference type="EMBL" id="OAG20840.1"/>
    </source>
</evidence>
<proteinExistence type="predicted"/>
<feature type="transmembrane region" description="Helical" evidence="1">
    <location>
        <begin position="64"/>
        <end position="81"/>
    </location>
</feature>
<sequence length="111" mass="12762">MDAANTRHLYDQHTSFFYRLLYQASLRMIITLSSGRLLIPTIILTPVVHFPQGAQAIPTWVRTIGYRFYMVVTFVALGYQSQRARRPVRRSLLLLSCTQANQSAGSRCIWL</sequence>
<accession>A0A177DNR2</accession>
<dbReference type="AlphaFoldDB" id="A0A177DNR2"/>
<evidence type="ECO:0000256" key="1">
    <source>
        <dbReference type="SAM" id="Phobius"/>
    </source>
</evidence>
<feature type="transmembrane region" description="Helical" evidence="1">
    <location>
        <begin position="20"/>
        <end position="44"/>
    </location>
</feature>
<protein>
    <submittedName>
        <fullName evidence="2">Uncharacterized protein</fullName>
    </submittedName>
</protein>